<proteinExistence type="predicted"/>
<feature type="region of interest" description="Disordered" evidence="1">
    <location>
        <begin position="121"/>
        <end position="141"/>
    </location>
</feature>
<keyword evidence="2" id="KW-1133">Transmembrane helix</keyword>
<sequence length="232" mass="24522">MDTSAHAPSAITVRRGSVAGLRIKWDRTIVFLTGAALVLAAVLTGIAAPFTAVTWAVPVVLLLLGAGCVAGLRYLAVTDRAGVSAQAATRQTAPAQHAIFDNEDQARQDREEQELQADAALDLPAEGQLPETVEPERPAAEKTYSVAELRAEALKVARSSAAAGSTAATWEPVPVPKPLYTQAPVVQRRAPEPLRVPLRPAATTTSLKDAVRAGEQESAALNLDDVLKRRRA</sequence>
<evidence type="ECO:0000256" key="2">
    <source>
        <dbReference type="SAM" id="Phobius"/>
    </source>
</evidence>
<comment type="caution">
    <text evidence="3">The sequence shown here is derived from an EMBL/GenBank/DDBJ whole genome shotgun (WGS) entry which is preliminary data.</text>
</comment>
<reference evidence="3 4" key="1">
    <citation type="submission" date="2019-03" db="EMBL/GenBank/DDBJ databases">
        <title>Genome Sequencing and Assembly of Various Microbes Isolated from Alder Root Nodule.</title>
        <authorList>
            <person name="Swanson E."/>
            <person name="Sevigny J.L."/>
            <person name="Pesce C."/>
            <person name="Davis I."/>
            <person name="Kleiner V."/>
            <person name="Tisa L."/>
        </authorList>
    </citation>
    <scope>NUCLEOTIDE SEQUENCE [LARGE SCALE GENOMIC DNA]</scope>
    <source>
        <strain evidence="3 4">4R-31</strain>
    </source>
</reference>
<name>A0AAX2SH18_KOCRH</name>
<keyword evidence="4" id="KW-1185">Reference proteome</keyword>
<dbReference type="GeneID" id="93232814"/>
<evidence type="ECO:0000256" key="1">
    <source>
        <dbReference type="SAM" id="MobiDB-lite"/>
    </source>
</evidence>
<dbReference type="AlphaFoldDB" id="A0AAX2SH18"/>
<keyword evidence="2" id="KW-0472">Membrane</keyword>
<gene>
    <name evidence="3" type="ORF">E4P33_00665</name>
</gene>
<dbReference type="RefSeq" id="WP_135009759.1">
    <property type="nucleotide sequence ID" value="NZ_CP108528.1"/>
</dbReference>
<dbReference type="EMBL" id="SPNK01000001">
    <property type="protein sequence ID" value="TFI03068.1"/>
    <property type="molecule type" value="Genomic_DNA"/>
</dbReference>
<organism evidence="3 4">
    <name type="scientific">Kocuria rhizophila</name>
    <dbReference type="NCBI Taxonomy" id="72000"/>
    <lineage>
        <taxon>Bacteria</taxon>
        <taxon>Bacillati</taxon>
        <taxon>Actinomycetota</taxon>
        <taxon>Actinomycetes</taxon>
        <taxon>Micrococcales</taxon>
        <taxon>Micrococcaceae</taxon>
        <taxon>Kocuria</taxon>
    </lineage>
</organism>
<protein>
    <submittedName>
        <fullName evidence="3">Uncharacterized protein</fullName>
    </submittedName>
</protein>
<keyword evidence="2" id="KW-0812">Transmembrane</keyword>
<accession>A0AAX2SH18</accession>
<evidence type="ECO:0000313" key="4">
    <source>
        <dbReference type="Proteomes" id="UP000298017"/>
    </source>
</evidence>
<feature type="transmembrane region" description="Helical" evidence="2">
    <location>
        <begin position="29"/>
        <end position="49"/>
    </location>
</feature>
<evidence type="ECO:0000313" key="3">
    <source>
        <dbReference type="EMBL" id="TFI03068.1"/>
    </source>
</evidence>
<dbReference type="Proteomes" id="UP000298017">
    <property type="component" value="Unassembled WGS sequence"/>
</dbReference>
<feature type="transmembrane region" description="Helical" evidence="2">
    <location>
        <begin position="55"/>
        <end position="76"/>
    </location>
</feature>